<sequence>MMQFLTWNPAVSSNRVTNFWVGFAYCVSTTRGVPPAPTLSGTIATCKRWHVVASGNTCDTLEAQYGITHSQFLTWNPAVSSNCATNFWAGYAYCVGLTAAPTTTSSTSRYGLTRAQFIAMNPSLSQDCSVGFWSGYAYCVRLGPPVTITTSSSSLRTTSTTSTTSSTSTSWFNSTYSIQHPTTSWSIATPTRANNTWPPTQTQAGQPSFCNYWHLVRAGEDCRDIIRRYADEQFMNPIDFYAWNPAVQEDCSGLYIKHWVCVGVDVQEEPLIELPYNETASESAGPTSLPPYTIPTATPLPTINPNWEPTPIHGTPPSNCKYYYQARGNDTCETVLAEFKGITPSEFFSWNTVLNNDCNGLWANYYYCAGAYDAEEEEPLLPWAVTVEPSPLASGTASNCVMWYQAFDGEPCWAYPALFGTFSMSEFLAWNPSVTGPDCGNFTDGYWYCVAVPDTPTTRTAPLPTNPWTNGPTATSSVATASITSASSSAPASTTSAAAVSTPQPIQAPMIAGCRRFYFVQPGEGCWAISDAAGISVDDFYLYNPAAAPDCGSMWSQIFVCVGISGPVATFSKTPPLPVPTN</sequence>
<gene>
    <name evidence="5" type="ORF">QBC37DRAFT_450182</name>
</gene>
<feature type="domain" description="LysM" evidence="4">
    <location>
        <begin position="516"/>
        <end position="562"/>
    </location>
</feature>
<feature type="domain" description="LysM" evidence="4">
    <location>
        <begin position="48"/>
        <end position="95"/>
    </location>
</feature>
<keyword evidence="1" id="KW-0147">Chitin-binding</keyword>
<feature type="domain" description="LysM" evidence="4">
    <location>
        <begin position="322"/>
        <end position="369"/>
    </location>
</feature>
<dbReference type="PANTHER" id="PTHR34997">
    <property type="entry name" value="AM15"/>
    <property type="match status" value="1"/>
</dbReference>
<evidence type="ECO:0000256" key="1">
    <source>
        <dbReference type="ARBA" id="ARBA00022669"/>
    </source>
</evidence>
<keyword evidence="6" id="KW-1185">Reference proteome</keyword>
<dbReference type="AlphaFoldDB" id="A0AAN7B3F6"/>
<dbReference type="GO" id="GO:0008061">
    <property type="term" value="F:chitin binding"/>
    <property type="evidence" value="ECO:0007669"/>
    <property type="project" value="UniProtKB-KW"/>
</dbReference>
<evidence type="ECO:0000313" key="6">
    <source>
        <dbReference type="Proteomes" id="UP001301769"/>
    </source>
</evidence>
<dbReference type="PROSITE" id="PS51782">
    <property type="entry name" value="LYSM"/>
    <property type="match status" value="4"/>
</dbReference>
<dbReference type="InterPro" id="IPR018392">
    <property type="entry name" value="LysM"/>
</dbReference>
<evidence type="ECO:0000256" key="2">
    <source>
        <dbReference type="ARBA" id="ARBA00023026"/>
    </source>
</evidence>
<keyword evidence="2" id="KW-0843">Virulence</keyword>
<name>A0AAN7B3F6_9PEZI</name>
<dbReference type="InterPro" id="IPR036779">
    <property type="entry name" value="LysM_dom_sf"/>
</dbReference>
<evidence type="ECO:0000259" key="4">
    <source>
        <dbReference type="PROSITE" id="PS51782"/>
    </source>
</evidence>
<feature type="domain" description="LysM" evidence="4">
    <location>
        <begin position="402"/>
        <end position="450"/>
    </location>
</feature>
<reference evidence="5" key="2">
    <citation type="submission" date="2023-05" db="EMBL/GenBank/DDBJ databases">
        <authorList>
            <consortium name="Lawrence Berkeley National Laboratory"/>
            <person name="Steindorff A."/>
            <person name="Hensen N."/>
            <person name="Bonometti L."/>
            <person name="Westerberg I."/>
            <person name="Brannstrom I.O."/>
            <person name="Guillou S."/>
            <person name="Cros-Aarteil S."/>
            <person name="Calhoun S."/>
            <person name="Haridas S."/>
            <person name="Kuo A."/>
            <person name="Mondo S."/>
            <person name="Pangilinan J."/>
            <person name="Riley R."/>
            <person name="Labutti K."/>
            <person name="Andreopoulos B."/>
            <person name="Lipzen A."/>
            <person name="Chen C."/>
            <person name="Yanf M."/>
            <person name="Daum C."/>
            <person name="Ng V."/>
            <person name="Clum A."/>
            <person name="Ohm R."/>
            <person name="Martin F."/>
            <person name="Silar P."/>
            <person name="Natvig D."/>
            <person name="Lalanne C."/>
            <person name="Gautier V."/>
            <person name="Ament-Velasquez S.L."/>
            <person name="Kruys A."/>
            <person name="Hutchinson M.I."/>
            <person name="Powell A.J."/>
            <person name="Barry K."/>
            <person name="Miller A.N."/>
            <person name="Grigoriev I.V."/>
            <person name="Debuchy R."/>
            <person name="Gladieux P."/>
            <person name="Thoren M.H."/>
            <person name="Johannesson H."/>
        </authorList>
    </citation>
    <scope>NUCLEOTIDE SEQUENCE</scope>
    <source>
        <strain evidence="5">PSN293</strain>
    </source>
</reference>
<dbReference type="CDD" id="cd00118">
    <property type="entry name" value="LysM"/>
    <property type="match status" value="2"/>
</dbReference>
<proteinExistence type="inferred from homology"/>
<dbReference type="EMBL" id="MU858203">
    <property type="protein sequence ID" value="KAK4209498.1"/>
    <property type="molecule type" value="Genomic_DNA"/>
</dbReference>
<organism evidence="5 6">
    <name type="scientific">Rhypophila decipiens</name>
    <dbReference type="NCBI Taxonomy" id="261697"/>
    <lineage>
        <taxon>Eukaryota</taxon>
        <taxon>Fungi</taxon>
        <taxon>Dikarya</taxon>
        <taxon>Ascomycota</taxon>
        <taxon>Pezizomycotina</taxon>
        <taxon>Sordariomycetes</taxon>
        <taxon>Sordariomycetidae</taxon>
        <taxon>Sordariales</taxon>
        <taxon>Naviculisporaceae</taxon>
        <taxon>Rhypophila</taxon>
    </lineage>
</organism>
<dbReference type="SMART" id="SM00257">
    <property type="entry name" value="LysM"/>
    <property type="match status" value="2"/>
</dbReference>
<dbReference type="SUPFAM" id="SSF54106">
    <property type="entry name" value="LysM domain"/>
    <property type="match status" value="2"/>
</dbReference>
<accession>A0AAN7B3F6</accession>
<dbReference type="Proteomes" id="UP001301769">
    <property type="component" value="Unassembled WGS sequence"/>
</dbReference>
<protein>
    <submittedName>
        <fullName evidence="5">LysM domain-containing protein</fullName>
    </submittedName>
</protein>
<evidence type="ECO:0000313" key="5">
    <source>
        <dbReference type="EMBL" id="KAK4209498.1"/>
    </source>
</evidence>
<dbReference type="Gene3D" id="3.10.350.10">
    <property type="entry name" value="LysM domain"/>
    <property type="match status" value="6"/>
</dbReference>
<comment type="caution">
    <text evidence="5">The sequence shown here is derived from an EMBL/GenBank/DDBJ whole genome shotgun (WGS) entry which is preliminary data.</text>
</comment>
<dbReference type="Pfam" id="PF01476">
    <property type="entry name" value="LysM"/>
    <property type="match status" value="2"/>
</dbReference>
<dbReference type="PANTHER" id="PTHR34997:SF1">
    <property type="entry name" value="PEPTIDOGLYCAN-BINDING LYSIN DOMAIN"/>
    <property type="match status" value="1"/>
</dbReference>
<reference evidence="5" key="1">
    <citation type="journal article" date="2023" name="Mol. Phylogenet. Evol.">
        <title>Genome-scale phylogeny and comparative genomics of the fungal order Sordariales.</title>
        <authorList>
            <person name="Hensen N."/>
            <person name="Bonometti L."/>
            <person name="Westerberg I."/>
            <person name="Brannstrom I.O."/>
            <person name="Guillou S."/>
            <person name="Cros-Aarteil S."/>
            <person name="Calhoun S."/>
            <person name="Haridas S."/>
            <person name="Kuo A."/>
            <person name="Mondo S."/>
            <person name="Pangilinan J."/>
            <person name="Riley R."/>
            <person name="LaButti K."/>
            <person name="Andreopoulos B."/>
            <person name="Lipzen A."/>
            <person name="Chen C."/>
            <person name="Yan M."/>
            <person name="Daum C."/>
            <person name="Ng V."/>
            <person name="Clum A."/>
            <person name="Steindorff A."/>
            <person name="Ohm R.A."/>
            <person name="Martin F."/>
            <person name="Silar P."/>
            <person name="Natvig D.O."/>
            <person name="Lalanne C."/>
            <person name="Gautier V."/>
            <person name="Ament-Velasquez S.L."/>
            <person name="Kruys A."/>
            <person name="Hutchinson M.I."/>
            <person name="Powell A.J."/>
            <person name="Barry K."/>
            <person name="Miller A.N."/>
            <person name="Grigoriev I.V."/>
            <person name="Debuchy R."/>
            <person name="Gladieux P."/>
            <person name="Hiltunen Thoren M."/>
            <person name="Johannesson H."/>
        </authorList>
    </citation>
    <scope>NUCLEOTIDE SEQUENCE</scope>
    <source>
        <strain evidence="5">PSN293</strain>
    </source>
</reference>
<evidence type="ECO:0000256" key="3">
    <source>
        <dbReference type="ARBA" id="ARBA00044955"/>
    </source>
</evidence>
<dbReference type="InterPro" id="IPR052210">
    <property type="entry name" value="LysM1-like"/>
</dbReference>
<comment type="similarity">
    <text evidence="3">Belongs to the secreted LysM effector family.</text>
</comment>